<reference evidence="14" key="2">
    <citation type="submission" date="2025-08" db="UniProtKB">
        <authorList>
            <consortium name="Ensembl"/>
        </authorList>
    </citation>
    <scope>IDENTIFICATION</scope>
</reference>
<evidence type="ECO:0000256" key="11">
    <source>
        <dbReference type="PROSITE-ProRule" id="PRU00723"/>
    </source>
</evidence>
<dbReference type="GO" id="GO:0005643">
    <property type="term" value="C:nuclear pore"/>
    <property type="evidence" value="ECO:0007669"/>
    <property type="project" value="UniProtKB-SubCell"/>
</dbReference>
<keyword evidence="6" id="KW-0509">mRNA transport</keyword>
<evidence type="ECO:0000256" key="4">
    <source>
        <dbReference type="ARBA" id="ARBA00022801"/>
    </source>
</evidence>
<evidence type="ECO:0000256" key="9">
    <source>
        <dbReference type="ARBA" id="ARBA00039886"/>
    </source>
</evidence>
<evidence type="ECO:0000256" key="10">
    <source>
        <dbReference type="ARBA" id="ARBA00042384"/>
    </source>
</evidence>
<dbReference type="PANTHER" id="PTHR46527">
    <property type="entry name" value="NUCLEOPORIN-LIKE PROTEIN 2"/>
    <property type="match status" value="1"/>
</dbReference>
<accession>H3BWI7</accession>
<dbReference type="PROSITE" id="PS00138">
    <property type="entry name" value="SUBTILASE_SER"/>
    <property type="match status" value="1"/>
</dbReference>
<dbReference type="InParanoid" id="H3BWI7"/>
<reference evidence="15" key="1">
    <citation type="journal article" date="2004" name="Nature">
        <title>Genome duplication in the teleost fish Tetraodon nigroviridis reveals the early vertebrate proto-karyotype.</title>
        <authorList>
            <person name="Jaillon O."/>
            <person name="Aury J.-M."/>
            <person name="Brunet F."/>
            <person name="Petit J.-L."/>
            <person name="Stange-Thomann N."/>
            <person name="Mauceli E."/>
            <person name="Bouneau L."/>
            <person name="Fischer C."/>
            <person name="Ozouf-Costaz C."/>
            <person name="Bernot A."/>
            <person name="Nicaud S."/>
            <person name="Jaffe D."/>
            <person name="Fisher S."/>
            <person name="Lutfalla G."/>
            <person name="Dossat C."/>
            <person name="Segurens B."/>
            <person name="Dasilva C."/>
            <person name="Salanoubat M."/>
            <person name="Levy M."/>
            <person name="Boudet N."/>
            <person name="Castellano S."/>
            <person name="Anthouard V."/>
            <person name="Jubin C."/>
            <person name="Castelli V."/>
            <person name="Katinka M."/>
            <person name="Vacherie B."/>
            <person name="Biemont C."/>
            <person name="Skalli Z."/>
            <person name="Cattolico L."/>
            <person name="Poulain J."/>
            <person name="De Berardinis V."/>
            <person name="Cruaud C."/>
            <person name="Duprat S."/>
            <person name="Brottier P."/>
            <person name="Coutanceau J.-P."/>
            <person name="Gouzy J."/>
            <person name="Parra G."/>
            <person name="Lardier G."/>
            <person name="Chapple C."/>
            <person name="McKernan K.J."/>
            <person name="McEwan P."/>
            <person name="Bosak S."/>
            <person name="Kellis M."/>
            <person name="Volff J.-N."/>
            <person name="Guigo R."/>
            <person name="Zody M.C."/>
            <person name="Mesirov J."/>
            <person name="Lindblad-Toh K."/>
            <person name="Birren B."/>
            <person name="Nusbaum C."/>
            <person name="Kahn D."/>
            <person name="Robinson-Rechavi M."/>
            <person name="Laudet V."/>
            <person name="Schachter V."/>
            <person name="Quetier F."/>
            <person name="Saurin W."/>
            <person name="Scarpelli C."/>
            <person name="Wincker P."/>
            <person name="Lander E.S."/>
            <person name="Weissenbach J."/>
            <person name="Roest Crollius H."/>
        </authorList>
    </citation>
    <scope>NUCLEOTIDE SEQUENCE [LARGE SCALE GENOMIC DNA]</scope>
</reference>
<evidence type="ECO:0000259" key="13">
    <source>
        <dbReference type="PROSITE" id="PS50103"/>
    </source>
</evidence>
<keyword evidence="6" id="KW-0813">Transport</keyword>
<keyword evidence="3" id="KW-0645">Protease</keyword>
<keyword evidence="4" id="KW-0378">Hydrolase</keyword>
<dbReference type="GeneTree" id="ENSGT00390000000118"/>
<feature type="compositionally biased region" description="Basic and acidic residues" evidence="12">
    <location>
        <begin position="78"/>
        <end position="96"/>
    </location>
</feature>
<dbReference type="InterPro" id="IPR000571">
    <property type="entry name" value="Znf_CCCH"/>
</dbReference>
<dbReference type="FunCoup" id="H3BWI7">
    <property type="interactions" value="594"/>
</dbReference>
<comment type="subcellular location">
    <subcellularLocation>
        <location evidence="1">Nucleus membrane</location>
        <topology evidence="1">Peripheral membrane protein</topology>
        <orientation evidence="1">Cytoplasmic side</orientation>
    </subcellularLocation>
    <subcellularLocation>
        <location evidence="2">Nucleus</location>
        <location evidence="2">Nuclear pore complex</location>
    </subcellularLocation>
</comment>
<evidence type="ECO:0000313" key="15">
    <source>
        <dbReference type="Proteomes" id="UP000007303"/>
    </source>
</evidence>
<dbReference type="STRING" id="99883.ENSTNIP00000000349"/>
<name>H3BWI7_TETNG</name>
<feature type="compositionally biased region" description="Polar residues" evidence="12">
    <location>
        <begin position="34"/>
        <end position="49"/>
    </location>
</feature>
<feature type="domain" description="C3H1-type" evidence="13">
    <location>
        <begin position="1"/>
        <end position="25"/>
    </location>
</feature>
<feature type="compositionally biased region" description="Polar residues" evidence="12">
    <location>
        <begin position="61"/>
        <end position="76"/>
    </location>
</feature>
<proteinExistence type="predicted"/>
<keyword evidence="6" id="KW-0906">Nuclear pore complex</keyword>
<dbReference type="OMA" id="CHNEHFD"/>
<evidence type="ECO:0000313" key="14">
    <source>
        <dbReference type="Ensembl" id="ENSTNIP00000000349.1"/>
    </source>
</evidence>
<dbReference type="GO" id="GO:0006508">
    <property type="term" value="P:proteolysis"/>
    <property type="evidence" value="ECO:0007669"/>
    <property type="project" value="UniProtKB-KW"/>
</dbReference>
<feature type="region of interest" description="Disordered" evidence="12">
    <location>
        <begin position="110"/>
        <end position="138"/>
    </location>
</feature>
<keyword evidence="15" id="KW-1185">Reference proteome</keyword>
<comment type="function">
    <text evidence="8">Required for the export of mRNAs containing poly(A) tails from the nucleus into the cytoplasm.</text>
</comment>
<evidence type="ECO:0000256" key="1">
    <source>
        <dbReference type="ARBA" id="ARBA00004335"/>
    </source>
</evidence>
<dbReference type="GO" id="GO:0031965">
    <property type="term" value="C:nuclear membrane"/>
    <property type="evidence" value="ECO:0007669"/>
    <property type="project" value="UniProtKB-SubCell"/>
</dbReference>
<evidence type="ECO:0000256" key="6">
    <source>
        <dbReference type="ARBA" id="ARBA00023132"/>
    </source>
</evidence>
<dbReference type="PANTHER" id="PTHR46527:SF1">
    <property type="entry name" value="NUCLEOPORIN NUP42"/>
    <property type="match status" value="1"/>
</dbReference>
<evidence type="ECO:0000256" key="2">
    <source>
        <dbReference type="ARBA" id="ARBA00004567"/>
    </source>
</evidence>
<sequence length="427" mass="43960">MTVCSFFLQGRCRYGEKCWNEHPRGGGGGGGGFQNNSYNRSAPQQQPRQGTGGFGNRVWVNPSQQKGGFIQPSSFSHGGHDWAKGAGGGRREDARASDFSFTSQNRFSSLASANTFDRGGRGSRQPVAAGDEDDGQKSLRENIQADVETWERSGQWVFSCYSNLRAPISGLYSPHKRSGSEYYSSRASGDLQSYMNGTNQLLTKWRNRIQELKLMSPSTRVALLAELNNPAPQVSTGGFGSTPAVGFGFSKSSSESKGKASTFSFASGNSGFGSSSGFGQAPGVAAQPASGFGSSSVFGSGFGSSSGAPSAASASSFSFSTPTSNTPASASAFGSAAGFSFSTNGAGSGGSGFGAKESAAAGSGGLFGKTATGFGTSSASPAASGTSEALFSLESKLTPEELDQFRSKRFTLGQIPSKPPPSNLLVL</sequence>
<dbReference type="GO" id="GO:0008270">
    <property type="term" value="F:zinc ion binding"/>
    <property type="evidence" value="ECO:0007669"/>
    <property type="project" value="UniProtKB-KW"/>
</dbReference>
<dbReference type="SMART" id="SM00356">
    <property type="entry name" value="ZnF_C3H1"/>
    <property type="match status" value="1"/>
</dbReference>
<dbReference type="Ensembl" id="ENSTNIT00000001068.1">
    <property type="protein sequence ID" value="ENSTNIP00000000349.1"/>
    <property type="gene ID" value="ENSTNIG00000001691.1"/>
</dbReference>
<keyword evidence="7" id="KW-0539">Nucleus</keyword>
<dbReference type="HOGENOM" id="CLU_048441_0_0_1"/>
<dbReference type="PROSITE" id="PS50103">
    <property type="entry name" value="ZF_C3H1"/>
    <property type="match status" value="1"/>
</dbReference>
<keyword evidence="11" id="KW-0863">Zinc-finger</keyword>
<evidence type="ECO:0000256" key="3">
    <source>
        <dbReference type="ARBA" id="ARBA00022670"/>
    </source>
</evidence>
<protein>
    <recommendedName>
        <fullName evidence="9">Nucleoporin NUP42</fullName>
    </recommendedName>
    <alternativeName>
        <fullName evidence="10">Nucleoporin-like protein 2</fullName>
    </alternativeName>
</protein>
<feature type="zinc finger region" description="C3H1-type" evidence="11">
    <location>
        <begin position="1"/>
        <end position="25"/>
    </location>
</feature>
<dbReference type="InterPro" id="IPR023828">
    <property type="entry name" value="Peptidase_S8_Ser-AS"/>
</dbReference>
<reference evidence="14" key="3">
    <citation type="submission" date="2025-09" db="UniProtKB">
        <authorList>
            <consortium name="Ensembl"/>
        </authorList>
    </citation>
    <scope>IDENTIFICATION</scope>
</reference>
<evidence type="ECO:0000256" key="7">
    <source>
        <dbReference type="ARBA" id="ARBA00023242"/>
    </source>
</evidence>
<keyword evidence="11" id="KW-0479">Metal-binding</keyword>
<keyword evidence="5" id="KW-0720">Serine protease</keyword>
<keyword evidence="6" id="KW-0811">Translocation</keyword>
<keyword evidence="11" id="KW-0862">Zinc</keyword>
<organism evidence="14 15">
    <name type="scientific">Tetraodon nigroviridis</name>
    <name type="common">Spotted green pufferfish</name>
    <name type="synonym">Chelonodon nigroviridis</name>
    <dbReference type="NCBI Taxonomy" id="99883"/>
    <lineage>
        <taxon>Eukaryota</taxon>
        <taxon>Metazoa</taxon>
        <taxon>Chordata</taxon>
        <taxon>Craniata</taxon>
        <taxon>Vertebrata</taxon>
        <taxon>Euteleostomi</taxon>
        <taxon>Actinopterygii</taxon>
        <taxon>Neopterygii</taxon>
        <taxon>Teleostei</taxon>
        <taxon>Neoteleostei</taxon>
        <taxon>Acanthomorphata</taxon>
        <taxon>Eupercaria</taxon>
        <taxon>Tetraodontiformes</taxon>
        <taxon>Tetradontoidea</taxon>
        <taxon>Tetraodontidae</taxon>
        <taxon>Tetraodon</taxon>
    </lineage>
</organism>
<evidence type="ECO:0000256" key="12">
    <source>
        <dbReference type="SAM" id="MobiDB-lite"/>
    </source>
</evidence>
<feature type="region of interest" description="Disordered" evidence="12">
    <location>
        <begin position="29"/>
        <end position="96"/>
    </location>
</feature>
<evidence type="ECO:0000256" key="5">
    <source>
        <dbReference type="ARBA" id="ARBA00022825"/>
    </source>
</evidence>
<dbReference type="GO" id="GO:0008236">
    <property type="term" value="F:serine-type peptidase activity"/>
    <property type="evidence" value="ECO:0007669"/>
    <property type="project" value="UniProtKB-KW"/>
</dbReference>
<keyword evidence="6" id="KW-0653">Protein transport</keyword>
<dbReference type="AlphaFoldDB" id="H3BWI7"/>
<dbReference type="Proteomes" id="UP000007303">
    <property type="component" value="Unassembled WGS sequence"/>
</dbReference>
<evidence type="ECO:0000256" key="8">
    <source>
        <dbReference type="ARBA" id="ARBA00037262"/>
    </source>
</evidence>
<dbReference type="InterPro" id="IPR051767">
    <property type="entry name" value="Nucleoporin_NUP42"/>
</dbReference>